<evidence type="ECO:0000313" key="18">
    <source>
        <dbReference type="Proteomes" id="UP000025229"/>
    </source>
</evidence>
<dbReference type="Proteomes" id="UP000025229">
    <property type="component" value="Chromosome"/>
</dbReference>
<dbReference type="SUPFAM" id="SSF53955">
    <property type="entry name" value="Lysozyme-like"/>
    <property type="match status" value="1"/>
</dbReference>
<keyword evidence="18" id="KW-1185">Reference proteome</keyword>
<keyword evidence="8" id="KW-0133">Cell shape</keyword>
<dbReference type="InterPro" id="IPR001264">
    <property type="entry name" value="Glyco_trans_51"/>
</dbReference>
<dbReference type="GO" id="GO:0009002">
    <property type="term" value="F:serine-type D-Ala-D-Ala carboxypeptidase activity"/>
    <property type="evidence" value="ECO:0007669"/>
    <property type="project" value="UniProtKB-EC"/>
</dbReference>
<keyword evidence="5" id="KW-0328">Glycosyltransferase</keyword>
<dbReference type="GO" id="GO:0071555">
    <property type="term" value="P:cell wall organization"/>
    <property type="evidence" value="ECO:0007669"/>
    <property type="project" value="UniProtKB-KW"/>
</dbReference>
<gene>
    <name evidence="17" type="ORF">RradSPS_1286</name>
</gene>
<evidence type="ECO:0000256" key="4">
    <source>
        <dbReference type="ARBA" id="ARBA00022670"/>
    </source>
</evidence>
<evidence type="ECO:0000256" key="8">
    <source>
        <dbReference type="ARBA" id="ARBA00022960"/>
    </source>
</evidence>
<keyword evidence="11" id="KW-0961">Cell wall biogenesis/degradation</keyword>
<dbReference type="PATRIC" id="fig|42256.3.peg.1302"/>
<dbReference type="GO" id="GO:0008658">
    <property type="term" value="F:penicillin binding"/>
    <property type="evidence" value="ECO:0007669"/>
    <property type="project" value="InterPro"/>
</dbReference>
<dbReference type="STRING" id="42256.RradSPS_1286"/>
<dbReference type="EMBL" id="CP007514">
    <property type="protein sequence ID" value="AHY46569.1"/>
    <property type="molecule type" value="Genomic_DNA"/>
</dbReference>
<dbReference type="HOGENOM" id="CLU_006354_2_4_11"/>
<evidence type="ECO:0000256" key="14">
    <source>
        <dbReference type="SAM" id="MobiDB-lite"/>
    </source>
</evidence>
<evidence type="ECO:0000256" key="2">
    <source>
        <dbReference type="ARBA" id="ARBA00007739"/>
    </source>
</evidence>
<keyword evidence="3 17" id="KW-0121">Carboxypeptidase</keyword>
<feature type="compositionally biased region" description="Low complexity" evidence="14">
    <location>
        <begin position="648"/>
        <end position="669"/>
    </location>
</feature>
<feature type="region of interest" description="Disordered" evidence="14">
    <location>
        <begin position="637"/>
        <end position="705"/>
    </location>
</feature>
<dbReference type="InterPro" id="IPR001460">
    <property type="entry name" value="PCN-bd_Tpept"/>
</dbReference>
<dbReference type="KEGG" id="rrd:RradSPS_1286"/>
<keyword evidence="10" id="KW-0511">Multifunctional enzyme</keyword>
<evidence type="ECO:0000256" key="13">
    <source>
        <dbReference type="ARBA" id="ARBA00049902"/>
    </source>
</evidence>
<evidence type="ECO:0000259" key="16">
    <source>
        <dbReference type="Pfam" id="PF00912"/>
    </source>
</evidence>
<evidence type="ECO:0000256" key="1">
    <source>
        <dbReference type="ARBA" id="ARBA00007090"/>
    </source>
</evidence>
<feature type="compositionally biased region" description="Polar residues" evidence="14">
    <location>
        <begin position="695"/>
        <end position="705"/>
    </location>
</feature>
<feature type="domain" description="Penicillin-binding protein transpeptidase" evidence="15">
    <location>
        <begin position="334"/>
        <end position="584"/>
    </location>
</feature>
<sequence>MLRVLLILGLVGLVAGVFFAIGGYVGLVRSVNQLGTPANIETHPTYIYSAPLGEADGSRRVIGTIFQGENRKTTTLDRMPAHLLNAVVAKEDERFREHAGVDAWGIMRALYVDIRAGEVVEGASTITQQYVRNAYLSQETTIERKVKEALIAIQIETVKSKDEILADYLNTAYFGSNAYGVEAAAETYFNKSASDLTVAESATLVGLVWSPSTLGEDKAAAKDQRDLVLRQMFDTGYLTQQDYEAALEEPMPGEWPQAPMIESGLTGPQITRNFTEMVQDELINRYGANTVLQGGLTVYTTLDLEAQQAAQDVIYGPSGYLASPDAPDAALISIEQSTGEIKAMVGNRDQSSQFNLATQAQRQPGSSFKPFALIAALEQGIDPSTQFVSENKTYNVTLENGGVEEWEVENFGEAQRGPISLEEALWESDNTVFTDLMMNVGGQGLKNGPQAVADVAKRLGLSADFGPHGHPSIVLGTKEQSPLEMTRAYATIANDGKRMELTAINRVVQNEGQDSERVLLQHEQEKGVQAIDAGIARELTSIMLGDVVWGIADDAALDNGQPVAGKTGTSENFFDSWFVGYTPELTTGIWMGYGEGGATLEDYLDPKGIYYGAYGSPEEIFANYMTEAFGDEPVKEFKNGIEVPPGPDGQAPPSSQSPSGQSGEQQASGQQGGAGTGALQGQTTDPTAAYADPSLNASQAGGVTY</sequence>
<keyword evidence="4" id="KW-0645">Protease</keyword>
<evidence type="ECO:0000256" key="12">
    <source>
        <dbReference type="ARBA" id="ARBA00034000"/>
    </source>
</evidence>
<dbReference type="FunFam" id="1.10.3810.10:FF:000001">
    <property type="entry name" value="Penicillin-binding protein 1A"/>
    <property type="match status" value="1"/>
</dbReference>
<dbReference type="InterPro" id="IPR050396">
    <property type="entry name" value="Glycosyltr_51/Transpeptidase"/>
</dbReference>
<organism evidence="17 18">
    <name type="scientific">Rubrobacter radiotolerans</name>
    <name type="common">Arthrobacter radiotolerans</name>
    <dbReference type="NCBI Taxonomy" id="42256"/>
    <lineage>
        <taxon>Bacteria</taxon>
        <taxon>Bacillati</taxon>
        <taxon>Actinomycetota</taxon>
        <taxon>Rubrobacteria</taxon>
        <taxon>Rubrobacterales</taxon>
        <taxon>Rubrobacteraceae</taxon>
        <taxon>Rubrobacter</taxon>
    </lineage>
</organism>
<accession>A0A023X3F8</accession>
<evidence type="ECO:0000256" key="5">
    <source>
        <dbReference type="ARBA" id="ARBA00022676"/>
    </source>
</evidence>
<comment type="catalytic activity">
    <reaction evidence="12">
        <text>Preferential cleavage: (Ac)2-L-Lys-D-Ala-|-D-Ala. Also transpeptidation of peptidyl-alanyl moieties that are N-acyl substituents of D-alanine.</text>
        <dbReference type="EC" id="3.4.16.4"/>
    </reaction>
</comment>
<dbReference type="GO" id="GO:0006508">
    <property type="term" value="P:proteolysis"/>
    <property type="evidence" value="ECO:0007669"/>
    <property type="project" value="UniProtKB-KW"/>
</dbReference>
<dbReference type="Gene3D" id="3.40.710.10">
    <property type="entry name" value="DD-peptidase/beta-lactamase superfamily"/>
    <property type="match status" value="1"/>
</dbReference>
<dbReference type="GO" id="GO:0030288">
    <property type="term" value="C:outer membrane-bounded periplasmic space"/>
    <property type="evidence" value="ECO:0007669"/>
    <property type="project" value="TreeGrafter"/>
</dbReference>
<dbReference type="InterPro" id="IPR036950">
    <property type="entry name" value="PBP_transglycosylase"/>
</dbReference>
<evidence type="ECO:0000256" key="7">
    <source>
        <dbReference type="ARBA" id="ARBA00022801"/>
    </source>
</evidence>
<dbReference type="GO" id="GO:0009252">
    <property type="term" value="P:peptidoglycan biosynthetic process"/>
    <property type="evidence" value="ECO:0007669"/>
    <property type="project" value="UniProtKB-KW"/>
</dbReference>
<comment type="catalytic activity">
    <reaction evidence="13">
        <text>[GlcNAc-(1-&gt;4)-Mur2Ac(oyl-L-Ala-gamma-D-Glu-L-Lys-D-Ala-D-Ala)](n)-di-trans,octa-cis-undecaprenyl diphosphate + beta-D-GlcNAc-(1-&gt;4)-Mur2Ac(oyl-L-Ala-gamma-D-Glu-L-Lys-D-Ala-D-Ala)-di-trans,octa-cis-undecaprenyl diphosphate = [GlcNAc-(1-&gt;4)-Mur2Ac(oyl-L-Ala-gamma-D-Glu-L-Lys-D-Ala-D-Ala)](n+1)-di-trans,octa-cis-undecaprenyl diphosphate + di-trans,octa-cis-undecaprenyl diphosphate + H(+)</text>
        <dbReference type="Rhea" id="RHEA:23708"/>
        <dbReference type="Rhea" id="RHEA-COMP:9602"/>
        <dbReference type="Rhea" id="RHEA-COMP:9603"/>
        <dbReference type="ChEBI" id="CHEBI:15378"/>
        <dbReference type="ChEBI" id="CHEBI:58405"/>
        <dbReference type="ChEBI" id="CHEBI:60033"/>
        <dbReference type="ChEBI" id="CHEBI:78435"/>
        <dbReference type="EC" id="2.4.99.28"/>
    </reaction>
</comment>
<evidence type="ECO:0000256" key="9">
    <source>
        <dbReference type="ARBA" id="ARBA00022984"/>
    </source>
</evidence>
<dbReference type="AlphaFoldDB" id="A0A023X3F8"/>
<dbReference type="InterPro" id="IPR023346">
    <property type="entry name" value="Lysozyme-like_dom_sf"/>
</dbReference>
<dbReference type="SUPFAM" id="SSF56601">
    <property type="entry name" value="beta-lactamase/transpeptidase-like"/>
    <property type="match status" value="1"/>
</dbReference>
<dbReference type="GO" id="GO:0008360">
    <property type="term" value="P:regulation of cell shape"/>
    <property type="evidence" value="ECO:0007669"/>
    <property type="project" value="UniProtKB-KW"/>
</dbReference>
<proteinExistence type="inferred from homology"/>
<dbReference type="GO" id="GO:0008955">
    <property type="term" value="F:peptidoglycan glycosyltransferase activity"/>
    <property type="evidence" value="ECO:0007669"/>
    <property type="project" value="UniProtKB-EC"/>
</dbReference>
<comment type="similarity">
    <text evidence="2">In the N-terminal section; belongs to the glycosyltransferase 51 family.</text>
</comment>
<evidence type="ECO:0000313" key="17">
    <source>
        <dbReference type="EMBL" id="AHY46569.1"/>
    </source>
</evidence>
<evidence type="ECO:0000256" key="11">
    <source>
        <dbReference type="ARBA" id="ARBA00023316"/>
    </source>
</evidence>
<dbReference type="InterPro" id="IPR012338">
    <property type="entry name" value="Beta-lactam/transpept-like"/>
</dbReference>
<feature type="domain" description="Glycosyl transferase family 51" evidence="16">
    <location>
        <begin position="61"/>
        <end position="232"/>
    </location>
</feature>
<evidence type="ECO:0000259" key="15">
    <source>
        <dbReference type="Pfam" id="PF00905"/>
    </source>
</evidence>
<evidence type="ECO:0000256" key="3">
    <source>
        <dbReference type="ARBA" id="ARBA00022645"/>
    </source>
</evidence>
<keyword evidence="7" id="KW-0378">Hydrolase</keyword>
<comment type="similarity">
    <text evidence="1">In the C-terminal section; belongs to the transpeptidase family.</text>
</comment>
<protein>
    <submittedName>
        <fullName evidence="17">Membrane carboxypeptidase (Penicillin-binding protein)</fullName>
    </submittedName>
</protein>
<name>A0A023X3F8_RUBRA</name>
<evidence type="ECO:0000256" key="6">
    <source>
        <dbReference type="ARBA" id="ARBA00022679"/>
    </source>
</evidence>
<dbReference type="PANTHER" id="PTHR32282">
    <property type="entry name" value="BINDING PROTEIN TRANSPEPTIDASE, PUTATIVE-RELATED"/>
    <property type="match status" value="1"/>
</dbReference>
<reference evidence="17 18" key="1">
    <citation type="submission" date="2014-03" db="EMBL/GenBank/DDBJ databases">
        <title>Complete genome sequence of the Radio-Resistant Rubrobacter radiotolerans RSPS-4.</title>
        <authorList>
            <person name="Egas C.C."/>
            <person name="Barroso C.C."/>
            <person name="Froufe H.J.C."/>
            <person name="Pacheco J.J."/>
            <person name="Albuquerque L.L."/>
            <person name="da Costa M.M.S."/>
        </authorList>
    </citation>
    <scope>NUCLEOTIDE SEQUENCE [LARGE SCALE GENOMIC DNA]</scope>
    <source>
        <strain evidence="17 18">RSPS-4</strain>
    </source>
</reference>
<dbReference type="Pfam" id="PF00905">
    <property type="entry name" value="Transpeptidase"/>
    <property type="match status" value="1"/>
</dbReference>
<keyword evidence="6" id="KW-0808">Transferase</keyword>
<evidence type="ECO:0000256" key="10">
    <source>
        <dbReference type="ARBA" id="ARBA00023268"/>
    </source>
</evidence>
<dbReference type="PANTHER" id="PTHR32282:SF33">
    <property type="entry name" value="PEPTIDOGLYCAN GLYCOSYLTRANSFERASE"/>
    <property type="match status" value="1"/>
</dbReference>
<keyword evidence="9" id="KW-0573">Peptidoglycan synthesis</keyword>
<dbReference type="Gene3D" id="1.10.3810.10">
    <property type="entry name" value="Biosynthetic peptidoglycan transglycosylase-like"/>
    <property type="match status" value="1"/>
</dbReference>
<dbReference type="eggNOG" id="COG0744">
    <property type="taxonomic scope" value="Bacteria"/>
</dbReference>
<dbReference type="Pfam" id="PF00912">
    <property type="entry name" value="Transgly"/>
    <property type="match status" value="1"/>
</dbReference>